<keyword evidence="2" id="KW-1185">Reference proteome</keyword>
<reference evidence="1 2" key="1">
    <citation type="submission" date="2016-10" db="EMBL/GenBank/DDBJ databases">
        <authorList>
            <person name="de Groot N.N."/>
        </authorList>
    </citation>
    <scope>NUCLEOTIDE SEQUENCE [LARGE SCALE GENOMIC DNA]</scope>
    <source>
        <strain evidence="1 2">DSM 16199</strain>
    </source>
</reference>
<evidence type="ECO:0008006" key="3">
    <source>
        <dbReference type="Google" id="ProtNLM"/>
    </source>
</evidence>
<proteinExistence type="predicted"/>
<evidence type="ECO:0000313" key="1">
    <source>
        <dbReference type="EMBL" id="SFL19904.1"/>
    </source>
</evidence>
<evidence type="ECO:0000313" key="2">
    <source>
        <dbReference type="Proteomes" id="UP000199550"/>
    </source>
</evidence>
<accession>A0A1I4FPZ7</accession>
<organism evidence="1 2">
    <name type="scientific">Loktanella salsilacus</name>
    <dbReference type="NCBI Taxonomy" id="195913"/>
    <lineage>
        <taxon>Bacteria</taxon>
        <taxon>Pseudomonadati</taxon>
        <taxon>Pseudomonadota</taxon>
        <taxon>Alphaproteobacteria</taxon>
        <taxon>Rhodobacterales</taxon>
        <taxon>Roseobacteraceae</taxon>
        <taxon>Loktanella</taxon>
    </lineage>
</organism>
<sequence>MGWLSKLFGGSAAPAAPAGEAYNGFHITPQPIKDGQVWRIAAKITATDEGTAKTHEMIRADTLQSQDEASAASLRKAKQMIDEQGMRLFGN</sequence>
<dbReference type="STRING" id="195913.SAMN04488004_11039"/>
<dbReference type="EMBL" id="FOTF01000010">
    <property type="protein sequence ID" value="SFL19904.1"/>
    <property type="molecule type" value="Genomic_DNA"/>
</dbReference>
<gene>
    <name evidence="1" type="ORF">SAMN04488004_11039</name>
</gene>
<dbReference type="RefSeq" id="WP_090189201.1">
    <property type="nucleotide sequence ID" value="NZ_FOTF01000010.1"/>
</dbReference>
<dbReference type="InterPro" id="IPR018772">
    <property type="entry name" value="Transcription_activator_HlyU"/>
</dbReference>
<dbReference type="Proteomes" id="UP000199550">
    <property type="component" value="Unassembled WGS sequence"/>
</dbReference>
<protein>
    <recommendedName>
        <fullName evidence="3">Transcriptional activator HlyU</fullName>
    </recommendedName>
</protein>
<dbReference type="AlphaFoldDB" id="A0A1I4FPZ7"/>
<dbReference type="Pfam" id="PF10115">
    <property type="entry name" value="HlyU"/>
    <property type="match status" value="1"/>
</dbReference>
<dbReference type="OrthoDB" id="9800971at2"/>
<name>A0A1I4FPZ7_9RHOB</name>